<protein>
    <submittedName>
        <fullName evidence="10">EamA family transporter RarD</fullName>
    </submittedName>
</protein>
<evidence type="ECO:0000256" key="3">
    <source>
        <dbReference type="ARBA" id="ARBA00022448"/>
    </source>
</evidence>
<feature type="transmembrane region" description="Helical" evidence="8">
    <location>
        <begin position="7"/>
        <end position="26"/>
    </location>
</feature>
<keyword evidence="6 8" id="KW-1133">Transmembrane helix</keyword>
<evidence type="ECO:0000256" key="8">
    <source>
        <dbReference type="SAM" id="Phobius"/>
    </source>
</evidence>
<dbReference type="PANTHER" id="PTHR22911:SF137">
    <property type="entry name" value="SOLUTE CARRIER FAMILY 35 MEMBER G2-RELATED"/>
    <property type="match status" value="1"/>
</dbReference>
<name>A0ABT3X4K0_9BACL</name>
<feature type="transmembrane region" description="Helical" evidence="8">
    <location>
        <begin position="38"/>
        <end position="61"/>
    </location>
</feature>
<sequence>MSSLMNLGHLYALLAYVMWGILPLYWKVYEDVGAGEILAHRIIWSVVFVMVLIAVTRRWGLLKQGLPDAKSRWAVMMCSILISLNWLIYIWAVNNGQILQASLGYYINPLVNVFVGVFLLGERLSKWQGAAIVLAGIGVLIMTVSYGEFPWVAITLALSFSIYGYTKKKVQVDPMVGLSLETVIVLPFALFYLFFFAQGGQALSVLSGWELAGLTLSGVATALPLLFFAEGVKRLPFTVIGFIQYLSPTISLLIGVLAFGEDFTVVEMTSFGLIWSALVLYSLQMVKKQKTVEIQPNVSS</sequence>
<dbReference type="EMBL" id="JAPMLT010000007">
    <property type="protein sequence ID" value="MCX7570897.1"/>
    <property type="molecule type" value="Genomic_DNA"/>
</dbReference>
<evidence type="ECO:0000256" key="5">
    <source>
        <dbReference type="ARBA" id="ARBA00022692"/>
    </source>
</evidence>
<comment type="similarity">
    <text evidence="2">Belongs to the EamA transporter family.</text>
</comment>
<keyword evidence="3" id="KW-0813">Transport</keyword>
<dbReference type="Proteomes" id="UP001208017">
    <property type="component" value="Unassembled WGS sequence"/>
</dbReference>
<dbReference type="RefSeq" id="WP_267152143.1">
    <property type="nucleotide sequence ID" value="NZ_JAPMLT010000007.1"/>
</dbReference>
<feature type="transmembrane region" description="Helical" evidence="8">
    <location>
        <begin position="127"/>
        <end position="143"/>
    </location>
</feature>
<dbReference type="InterPro" id="IPR000620">
    <property type="entry name" value="EamA_dom"/>
</dbReference>
<feature type="transmembrane region" description="Helical" evidence="8">
    <location>
        <begin position="98"/>
        <end position="120"/>
    </location>
</feature>
<feature type="domain" description="EamA" evidence="9">
    <location>
        <begin position="7"/>
        <end position="143"/>
    </location>
</feature>
<feature type="transmembrane region" description="Helical" evidence="8">
    <location>
        <begin position="235"/>
        <end position="259"/>
    </location>
</feature>
<reference evidence="10 11" key="1">
    <citation type="submission" date="2022-11" db="EMBL/GenBank/DDBJ databases">
        <title>Study of microbial diversity in lake waters.</title>
        <authorList>
            <person name="Zhang J."/>
        </authorList>
    </citation>
    <scope>NUCLEOTIDE SEQUENCE [LARGE SCALE GENOMIC DNA]</scope>
    <source>
        <strain evidence="10 11">DT12</strain>
    </source>
</reference>
<evidence type="ECO:0000313" key="11">
    <source>
        <dbReference type="Proteomes" id="UP001208017"/>
    </source>
</evidence>
<organism evidence="10 11">
    <name type="scientific">Tumebacillus lacus</name>
    <dbReference type="NCBI Taxonomy" id="2995335"/>
    <lineage>
        <taxon>Bacteria</taxon>
        <taxon>Bacillati</taxon>
        <taxon>Bacillota</taxon>
        <taxon>Bacilli</taxon>
        <taxon>Bacillales</taxon>
        <taxon>Alicyclobacillaceae</taxon>
        <taxon>Tumebacillus</taxon>
    </lineage>
</organism>
<keyword evidence="7 8" id="KW-0472">Membrane</keyword>
<proteinExistence type="inferred from homology"/>
<feature type="transmembrane region" description="Helical" evidence="8">
    <location>
        <begin position="265"/>
        <end position="283"/>
    </location>
</feature>
<keyword evidence="11" id="KW-1185">Reference proteome</keyword>
<feature type="domain" description="EamA" evidence="9">
    <location>
        <begin position="152"/>
        <end position="282"/>
    </location>
</feature>
<accession>A0ABT3X4K0</accession>
<evidence type="ECO:0000256" key="4">
    <source>
        <dbReference type="ARBA" id="ARBA00022475"/>
    </source>
</evidence>
<dbReference type="PANTHER" id="PTHR22911">
    <property type="entry name" value="ACYL-MALONYL CONDENSING ENZYME-RELATED"/>
    <property type="match status" value="1"/>
</dbReference>
<dbReference type="InterPro" id="IPR004626">
    <property type="entry name" value="RarD"/>
</dbReference>
<evidence type="ECO:0000256" key="1">
    <source>
        <dbReference type="ARBA" id="ARBA00004651"/>
    </source>
</evidence>
<dbReference type="NCBIfam" id="TIGR00688">
    <property type="entry name" value="rarD"/>
    <property type="match status" value="1"/>
</dbReference>
<comment type="caution">
    <text evidence="10">The sequence shown here is derived from an EMBL/GenBank/DDBJ whole genome shotgun (WGS) entry which is preliminary data.</text>
</comment>
<comment type="subcellular location">
    <subcellularLocation>
        <location evidence="1">Cell membrane</location>
        <topology evidence="1">Multi-pass membrane protein</topology>
    </subcellularLocation>
</comment>
<feature type="transmembrane region" description="Helical" evidence="8">
    <location>
        <begin position="149"/>
        <end position="166"/>
    </location>
</feature>
<dbReference type="SUPFAM" id="SSF103481">
    <property type="entry name" value="Multidrug resistance efflux transporter EmrE"/>
    <property type="match status" value="2"/>
</dbReference>
<dbReference type="Pfam" id="PF00892">
    <property type="entry name" value="EamA"/>
    <property type="match status" value="2"/>
</dbReference>
<dbReference type="InterPro" id="IPR037185">
    <property type="entry name" value="EmrE-like"/>
</dbReference>
<evidence type="ECO:0000256" key="2">
    <source>
        <dbReference type="ARBA" id="ARBA00007362"/>
    </source>
</evidence>
<feature type="transmembrane region" description="Helical" evidence="8">
    <location>
        <begin position="73"/>
        <end position="92"/>
    </location>
</feature>
<keyword evidence="4" id="KW-1003">Cell membrane</keyword>
<keyword evidence="5 8" id="KW-0812">Transmembrane</keyword>
<feature type="transmembrane region" description="Helical" evidence="8">
    <location>
        <begin position="209"/>
        <end position="228"/>
    </location>
</feature>
<gene>
    <name evidence="10" type="primary">rarD</name>
    <name evidence="10" type="ORF">OS242_13180</name>
</gene>
<evidence type="ECO:0000259" key="9">
    <source>
        <dbReference type="Pfam" id="PF00892"/>
    </source>
</evidence>
<evidence type="ECO:0000313" key="10">
    <source>
        <dbReference type="EMBL" id="MCX7570897.1"/>
    </source>
</evidence>
<evidence type="ECO:0000256" key="7">
    <source>
        <dbReference type="ARBA" id="ARBA00023136"/>
    </source>
</evidence>
<feature type="transmembrane region" description="Helical" evidence="8">
    <location>
        <begin position="178"/>
        <end position="197"/>
    </location>
</feature>
<evidence type="ECO:0000256" key="6">
    <source>
        <dbReference type="ARBA" id="ARBA00022989"/>
    </source>
</evidence>